<evidence type="ECO:0000256" key="5">
    <source>
        <dbReference type="SAM" id="Phobius"/>
    </source>
</evidence>
<evidence type="ECO:0000256" key="4">
    <source>
        <dbReference type="ARBA" id="ARBA00023136"/>
    </source>
</evidence>
<keyword evidence="8" id="KW-1185">Reference proteome</keyword>
<evidence type="ECO:0000256" key="1">
    <source>
        <dbReference type="ARBA" id="ARBA00004141"/>
    </source>
</evidence>
<evidence type="ECO:0000313" key="7">
    <source>
        <dbReference type="EMBL" id="VVC45032.1"/>
    </source>
</evidence>
<comment type="subcellular location">
    <subcellularLocation>
        <location evidence="1">Membrane</location>
        <topology evidence="1">Multi-pass membrane protein</topology>
    </subcellularLocation>
</comment>
<feature type="transmembrane region" description="Helical" evidence="5">
    <location>
        <begin position="171"/>
        <end position="189"/>
    </location>
</feature>
<keyword evidence="3 5" id="KW-1133">Transmembrane helix</keyword>
<name>A0A5E4NJQ2_9HEMI</name>
<dbReference type="EMBL" id="CABPRJ010002393">
    <property type="protein sequence ID" value="VVC45032.1"/>
    <property type="molecule type" value="Genomic_DNA"/>
</dbReference>
<dbReference type="Proteomes" id="UP000325440">
    <property type="component" value="Unassembled WGS sequence"/>
</dbReference>
<protein>
    <submittedName>
        <fullName evidence="7">Sugar phosphate transporter domain</fullName>
    </submittedName>
</protein>
<dbReference type="OrthoDB" id="18894at2759"/>
<feature type="transmembrane region" description="Helical" evidence="5">
    <location>
        <begin position="147"/>
        <end position="165"/>
    </location>
</feature>
<dbReference type="PANTHER" id="PTHR11132">
    <property type="entry name" value="SOLUTE CARRIER FAMILY 35"/>
    <property type="match status" value="1"/>
</dbReference>
<dbReference type="InterPro" id="IPR050186">
    <property type="entry name" value="TPT_transporter"/>
</dbReference>
<evidence type="ECO:0000313" key="8">
    <source>
        <dbReference type="Proteomes" id="UP000325440"/>
    </source>
</evidence>
<evidence type="ECO:0000256" key="3">
    <source>
        <dbReference type="ARBA" id="ARBA00022989"/>
    </source>
</evidence>
<reference evidence="7 8" key="1">
    <citation type="submission" date="2019-08" db="EMBL/GenBank/DDBJ databases">
        <authorList>
            <person name="Alioto T."/>
            <person name="Alioto T."/>
            <person name="Gomez Garrido J."/>
        </authorList>
    </citation>
    <scope>NUCLEOTIDE SEQUENCE [LARGE SCALE GENOMIC DNA]</scope>
</reference>
<feature type="transmembrane region" description="Helical" evidence="5">
    <location>
        <begin position="306"/>
        <end position="325"/>
    </location>
</feature>
<evidence type="ECO:0000259" key="6">
    <source>
        <dbReference type="Pfam" id="PF03151"/>
    </source>
</evidence>
<feature type="transmembrane region" description="Helical" evidence="5">
    <location>
        <begin position="276"/>
        <end position="294"/>
    </location>
</feature>
<feature type="transmembrane region" description="Helical" evidence="5">
    <location>
        <begin position="248"/>
        <end position="269"/>
    </location>
</feature>
<dbReference type="GO" id="GO:0016020">
    <property type="term" value="C:membrane"/>
    <property type="evidence" value="ECO:0007669"/>
    <property type="project" value="UniProtKB-SubCell"/>
</dbReference>
<feature type="transmembrane region" description="Helical" evidence="5">
    <location>
        <begin position="20"/>
        <end position="44"/>
    </location>
</feature>
<evidence type="ECO:0000256" key="2">
    <source>
        <dbReference type="ARBA" id="ARBA00022692"/>
    </source>
</evidence>
<dbReference type="Pfam" id="PF03151">
    <property type="entry name" value="TPT"/>
    <property type="match status" value="1"/>
</dbReference>
<feature type="transmembrane region" description="Helical" evidence="5">
    <location>
        <begin position="210"/>
        <end position="228"/>
    </location>
</feature>
<feature type="transmembrane region" description="Helical" evidence="5">
    <location>
        <begin position="50"/>
        <end position="75"/>
    </location>
</feature>
<dbReference type="InterPro" id="IPR004853">
    <property type="entry name" value="Sugar_P_trans_dom"/>
</dbReference>
<sequence length="373" mass="42457">MNKFKIDIRNTNNKTMWFRFQTLLISGLIILPYFSFSIGITFYQRWFLQIFHFPLLVVSCHLILKYTFSIIFRFLHHKTTRIPSVKVPCDVNVSKFAPIGISSGIDVGFSNWGLELVNVSLYTMTKSTAIIFVLVNALILRLEKPSVVLFLTVFSISGGLFLFTFKTTDFSTLGFILLLTASFASGFRWTLSQFIMQKADMGIKSPVDMIYFSQLWMFIAIFPMSVFLEGNAFLNWWSSNKNTECLQMISRILIGSSLAFGLEISEYFAVYKTSSITLSVVGIIKEICTLILAVEWNGDKMNSAKFLGLALCMIGVFGHVWQKYINSRSIDSRYGIIGDDNKHLTLPESDSDDSEYSNSSNEVLFDILNRRNS</sequence>
<dbReference type="AlphaFoldDB" id="A0A5E4NJQ2"/>
<accession>A0A5E4NJQ2</accession>
<gene>
    <name evidence="7" type="ORF">CINCED_3A014193</name>
</gene>
<proteinExistence type="predicted"/>
<feature type="domain" description="Sugar phosphate transporter" evidence="6">
    <location>
        <begin position="27"/>
        <end position="317"/>
    </location>
</feature>
<keyword evidence="4 5" id="KW-0472">Membrane</keyword>
<keyword evidence="2 5" id="KW-0812">Transmembrane</keyword>
<organism evidence="7 8">
    <name type="scientific">Cinara cedri</name>
    <dbReference type="NCBI Taxonomy" id="506608"/>
    <lineage>
        <taxon>Eukaryota</taxon>
        <taxon>Metazoa</taxon>
        <taxon>Ecdysozoa</taxon>
        <taxon>Arthropoda</taxon>
        <taxon>Hexapoda</taxon>
        <taxon>Insecta</taxon>
        <taxon>Pterygota</taxon>
        <taxon>Neoptera</taxon>
        <taxon>Paraneoptera</taxon>
        <taxon>Hemiptera</taxon>
        <taxon>Sternorrhyncha</taxon>
        <taxon>Aphidomorpha</taxon>
        <taxon>Aphidoidea</taxon>
        <taxon>Aphididae</taxon>
        <taxon>Lachninae</taxon>
        <taxon>Cinara</taxon>
    </lineage>
</organism>